<reference evidence="2" key="1">
    <citation type="submission" date="2021-12" db="EMBL/GenBank/DDBJ databases">
        <title>taxonomy of Moraxella sp. ZY201224.</title>
        <authorList>
            <person name="Li F."/>
        </authorList>
    </citation>
    <scope>NUCLEOTIDE SEQUENCE</scope>
    <source>
        <strain evidence="2">ZY201224</strain>
    </source>
</reference>
<feature type="transmembrane region" description="Helical" evidence="1">
    <location>
        <begin position="67"/>
        <end position="85"/>
    </location>
</feature>
<name>A0ABY6F3D0_9GAMM</name>
<dbReference type="PIRSF" id="PIRSF005610">
    <property type="entry name" value="SirB"/>
    <property type="match status" value="1"/>
</dbReference>
<keyword evidence="3" id="KW-1185">Reference proteome</keyword>
<keyword evidence="1" id="KW-0812">Transmembrane</keyword>
<keyword evidence="1" id="KW-1133">Transmembrane helix</keyword>
<dbReference type="Pfam" id="PF04247">
    <property type="entry name" value="SirB"/>
    <property type="match status" value="1"/>
</dbReference>
<dbReference type="Proteomes" id="UP001063782">
    <property type="component" value="Chromosome"/>
</dbReference>
<accession>A0ABY6F3D0</accession>
<feature type="transmembrane region" description="Helical" evidence="1">
    <location>
        <begin position="97"/>
        <end position="115"/>
    </location>
</feature>
<dbReference type="RefSeq" id="WP_263076080.1">
    <property type="nucleotide sequence ID" value="NZ_CP089977.1"/>
</dbReference>
<dbReference type="EMBL" id="CP089977">
    <property type="protein sequence ID" value="UXZ04591.1"/>
    <property type="molecule type" value="Genomic_DNA"/>
</dbReference>
<feature type="transmembrane region" description="Helical" evidence="1">
    <location>
        <begin position="6"/>
        <end position="25"/>
    </location>
</feature>
<proteinExistence type="predicted"/>
<evidence type="ECO:0000313" key="3">
    <source>
        <dbReference type="Proteomes" id="UP001063782"/>
    </source>
</evidence>
<keyword evidence="1" id="KW-0472">Membrane</keyword>
<sequence>MKHLHLLMVAITLLLFIVQAVPIFAGKTFHRSKVFTGISHAAYTLLVLSGLYLFWQLYQAAGLQHWALAKLVLLIVAVSANIKALRRQAVSLSQSRAGMMIAGVAYAGIVILAITKPML</sequence>
<organism evidence="2 3">
    <name type="scientific">Moraxella nasicaprae</name>
    <dbReference type="NCBI Taxonomy" id="2904122"/>
    <lineage>
        <taxon>Bacteria</taxon>
        <taxon>Pseudomonadati</taxon>
        <taxon>Pseudomonadota</taxon>
        <taxon>Gammaproteobacteria</taxon>
        <taxon>Moraxellales</taxon>
        <taxon>Moraxellaceae</taxon>
        <taxon>Moraxella</taxon>
    </lineage>
</organism>
<dbReference type="InterPro" id="IPR007360">
    <property type="entry name" value="SirB"/>
</dbReference>
<feature type="transmembrane region" description="Helical" evidence="1">
    <location>
        <begin position="37"/>
        <end position="55"/>
    </location>
</feature>
<protein>
    <submittedName>
        <fullName evidence="2">SirB2 family protein</fullName>
    </submittedName>
</protein>
<evidence type="ECO:0000256" key="1">
    <source>
        <dbReference type="SAM" id="Phobius"/>
    </source>
</evidence>
<gene>
    <name evidence="2" type="ORF">LU297_08425</name>
</gene>
<evidence type="ECO:0000313" key="2">
    <source>
        <dbReference type="EMBL" id="UXZ04591.1"/>
    </source>
</evidence>